<dbReference type="GO" id="GO:0030604">
    <property type="term" value="F:1-deoxy-D-xylulose-5-phosphate reductoisomerase activity"/>
    <property type="evidence" value="ECO:0007669"/>
    <property type="project" value="UniProtKB-UniRule"/>
</dbReference>
<dbReference type="EC" id="1.1.1.267" evidence="9"/>
<keyword evidence="7 9" id="KW-0414">Isoprene biosynthesis</keyword>
<feature type="binding site" evidence="9">
    <location>
        <position position="215"/>
    </location>
    <ligand>
        <name>1-deoxy-D-xylulose 5-phosphate</name>
        <dbReference type="ChEBI" id="CHEBI:57792"/>
    </ligand>
</feature>
<keyword evidence="6 9" id="KW-0464">Manganese</keyword>
<feature type="domain" description="DXP reductoisomerase C-terminal" evidence="12">
    <location>
        <begin position="258"/>
        <end position="375"/>
    </location>
</feature>
<keyword evidence="14" id="KW-1185">Reference proteome</keyword>
<feature type="binding site" evidence="9">
    <location>
        <position position="13"/>
    </location>
    <ligand>
        <name>NADPH</name>
        <dbReference type="ChEBI" id="CHEBI:57783"/>
    </ligand>
</feature>
<gene>
    <name evidence="9" type="primary">dxr</name>
    <name evidence="13" type="ORF">FG384_04995</name>
</gene>
<feature type="binding site" evidence="9">
    <location>
        <position position="149"/>
    </location>
    <ligand>
        <name>Mn(2+)</name>
        <dbReference type="ChEBI" id="CHEBI:29035"/>
    </ligand>
</feature>
<dbReference type="InterPro" id="IPR013644">
    <property type="entry name" value="DXP_reductoisomerase_C"/>
</dbReference>
<dbReference type="PIRSF" id="PIRSF006205">
    <property type="entry name" value="Dxp_reductismrs"/>
    <property type="match status" value="1"/>
</dbReference>
<feature type="binding site" evidence="9">
    <location>
        <position position="218"/>
    </location>
    <ligand>
        <name>1-deoxy-D-xylulose 5-phosphate</name>
        <dbReference type="ChEBI" id="CHEBI:57792"/>
    </ligand>
</feature>
<dbReference type="RefSeq" id="WP_142641486.1">
    <property type="nucleotide sequence ID" value="NZ_VDGI01000003.1"/>
</dbReference>
<reference evidence="13 14" key="1">
    <citation type="submission" date="2019-06" db="EMBL/GenBank/DDBJ databases">
        <title>Psychrobacillus vulpis sp. nov., a new species isolated from feces of a red fox that inhabits in The Tablas de Daimiel Natural Park, Albacete, Spain.</title>
        <authorList>
            <person name="Rodriguez M."/>
            <person name="Reina J.C."/>
            <person name="Bejar V."/>
            <person name="Llamas I."/>
        </authorList>
    </citation>
    <scope>NUCLEOTIDE SEQUENCE [LARGE SCALE GENOMIC DNA]</scope>
    <source>
        <strain evidence="13 14">Z8</strain>
    </source>
</reference>
<dbReference type="AlphaFoldDB" id="A0A544TU41"/>
<dbReference type="InterPro" id="IPR036169">
    <property type="entry name" value="DXPR_C_sf"/>
</dbReference>
<keyword evidence="5 9" id="KW-0560">Oxidoreductase</keyword>
<dbReference type="Gene3D" id="3.40.50.720">
    <property type="entry name" value="NAD(P)-binding Rossmann-like Domain"/>
    <property type="match status" value="1"/>
</dbReference>
<dbReference type="NCBIfam" id="NF009114">
    <property type="entry name" value="PRK12464.1"/>
    <property type="match status" value="1"/>
</dbReference>
<evidence type="ECO:0000256" key="9">
    <source>
        <dbReference type="HAMAP-Rule" id="MF_00183"/>
    </source>
</evidence>
<dbReference type="InterPro" id="IPR036291">
    <property type="entry name" value="NAD(P)-bd_dom_sf"/>
</dbReference>
<keyword evidence="3 9" id="KW-0479">Metal-binding</keyword>
<dbReference type="GO" id="GO:0030145">
    <property type="term" value="F:manganese ion binding"/>
    <property type="evidence" value="ECO:0007669"/>
    <property type="project" value="TreeGrafter"/>
</dbReference>
<dbReference type="HAMAP" id="MF_00183">
    <property type="entry name" value="DXP_reductoisom"/>
    <property type="match status" value="1"/>
</dbReference>
<organism evidence="13 14">
    <name type="scientific">Psychrobacillus vulpis</name>
    <dbReference type="NCBI Taxonomy" id="2325572"/>
    <lineage>
        <taxon>Bacteria</taxon>
        <taxon>Bacillati</taxon>
        <taxon>Bacillota</taxon>
        <taxon>Bacilli</taxon>
        <taxon>Bacillales</taxon>
        <taxon>Bacillaceae</taxon>
        <taxon>Psychrobacillus</taxon>
    </lineage>
</organism>
<evidence type="ECO:0000256" key="8">
    <source>
        <dbReference type="ARBA" id="ARBA00048543"/>
    </source>
</evidence>
<dbReference type="Pfam" id="PF08436">
    <property type="entry name" value="DXP_redisom_C"/>
    <property type="match status" value="1"/>
</dbReference>
<feature type="domain" description="1-deoxy-D-xylulose 5-phosphate reductoisomerase C-terminal" evidence="11">
    <location>
        <begin position="143"/>
        <end position="226"/>
    </location>
</feature>
<dbReference type="GO" id="GO:0051484">
    <property type="term" value="P:isopentenyl diphosphate biosynthetic process, methylerythritol 4-phosphate pathway involved in terpenoid biosynthetic process"/>
    <property type="evidence" value="ECO:0007669"/>
    <property type="project" value="UniProtKB-ARBA"/>
</dbReference>
<feature type="binding site" evidence="9">
    <location>
        <position position="202"/>
    </location>
    <ligand>
        <name>NADPH</name>
        <dbReference type="ChEBI" id="CHEBI:57783"/>
    </ligand>
</feature>
<dbReference type="GO" id="GO:0070402">
    <property type="term" value="F:NADPH binding"/>
    <property type="evidence" value="ECO:0007669"/>
    <property type="project" value="InterPro"/>
</dbReference>
<comment type="similarity">
    <text evidence="2 9">Belongs to the DXR family.</text>
</comment>
<feature type="binding site" evidence="9">
    <location>
        <position position="14"/>
    </location>
    <ligand>
        <name>NADPH</name>
        <dbReference type="ChEBI" id="CHEBI:57783"/>
    </ligand>
</feature>
<dbReference type="GO" id="GO:0016853">
    <property type="term" value="F:isomerase activity"/>
    <property type="evidence" value="ECO:0007669"/>
    <property type="project" value="UniProtKB-KW"/>
</dbReference>
<feature type="binding site" evidence="9">
    <location>
        <position position="214"/>
    </location>
    <ligand>
        <name>1-deoxy-D-xylulose 5-phosphate</name>
        <dbReference type="ChEBI" id="CHEBI:57792"/>
    </ligand>
</feature>
<evidence type="ECO:0000259" key="10">
    <source>
        <dbReference type="Pfam" id="PF02670"/>
    </source>
</evidence>
<dbReference type="Pfam" id="PF02670">
    <property type="entry name" value="DXP_reductoisom"/>
    <property type="match status" value="1"/>
</dbReference>
<keyword evidence="4 9" id="KW-0521">NADP</keyword>
<feature type="binding site" evidence="9">
    <location>
        <position position="196"/>
    </location>
    <ligand>
        <name>1-deoxy-D-xylulose 5-phosphate</name>
        <dbReference type="ChEBI" id="CHEBI:57792"/>
    </ligand>
</feature>
<comment type="caution">
    <text evidence="13">The sequence shown here is derived from an EMBL/GenBank/DDBJ whole genome shotgun (WGS) entry which is preliminary data.</text>
</comment>
<evidence type="ECO:0000313" key="14">
    <source>
        <dbReference type="Proteomes" id="UP000316626"/>
    </source>
</evidence>
<protein>
    <recommendedName>
        <fullName evidence="9">1-deoxy-D-xylulose 5-phosphate reductoisomerase</fullName>
        <shortName evidence="9">DXP reductoisomerase</shortName>
        <ecNumber evidence="9">1.1.1.267</ecNumber>
    </recommendedName>
    <alternativeName>
        <fullName evidence="9">1-deoxyxylulose-5-phosphate reductoisomerase</fullName>
    </alternativeName>
    <alternativeName>
        <fullName evidence="9">2-C-methyl-D-erythritol 4-phosphate synthase</fullName>
    </alternativeName>
</protein>
<evidence type="ECO:0000256" key="1">
    <source>
        <dbReference type="ARBA" id="ARBA00005094"/>
    </source>
</evidence>
<feature type="binding site" evidence="9">
    <location>
        <position position="37"/>
    </location>
    <ligand>
        <name>NADPH</name>
        <dbReference type="ChEBI" id="CHEBI:57783"/>
    </ligand>
</feature>
<feature type="binding site" evidence="9">
    <location>
        <position position="123"/>
    </location>
    <ligand>
        <name>NADPH</name>
        <dbReference type="ChEBI" id="CHEBI:57783"/>
    </ligand>
</feature>
<evidence type="ECO:0000256" key="6">
    <source>
        <dbReference type="ARBA" id="ARBA00023211"/>
    </source>
</evidence>
<name>A0A544TU41_9BACI</name>
<evidence type="ECO:0000256" key="3">
    <source>
        <dbReference type="ARBA" id="ARBA00022723"/>
    </source>
</evidence>
<dbReference type="PANTHER" id="PTHR30525">
    <property type="entry name" value="1-DEOXY-D-XYLULOSE 5-PHOSPHATE REDUCTOISOMERASE"/>
    <property type="match status" value="1"/>
</dbReference>
<feature type="binding site" evidence="9">
    <location>
        <position position="218"/>
    </location>
    <ligand>
        <name>Mn(2+)</name>
        <dbReference type="ChEBI" id="CHEBI:29035"/>
    </ligand>
</feature>
<evidence type="ECO:0000256" key="2">
    <source>
        <dbReference type="ARBA" id="ARBA00006825"/>
    </source>
</evidence>
<evidence type="ECO:0000256" key="7">
    <source>
        <dbReference type="ARBA" id="ARBA00023229"/>
    </source>
</evidence>
<keyword evidence="13" id="KW-0413">Isomerase</keyword>
<feature type="binding site" evidence="9">
    <location>
        <position position="209"/>
    </location>
    <ligand>
        <name>1-deoxy-D-xylulose 5-phosphate</name>
        <dbReference type="ChEBI" id="CHEBI:57792"/>
    </ligand>
</feature>
<evidence type="ECO:0000313" key="13">
    <source>
        <dbReference type="EMBL" id="TQR20954.1"/>
    </source>
</evidence>
<evidence type="ECO:0000256" key="5">
    <source>
        <dbReference type="ARBA" id="ARBA00023002"/>
    </source>
</evidence>
<dbReference type="InterPro" id="IPR026877">
    <property type="entry name" value="DXPR_C"/>
</dbReference>
<accession>A0A544TU41</accession>
<feature type="binding site" evidence="9">
    <location>
        <position position="39"/>
    </location>
    <ligand>
        <name>NADPH</name>
        <dbReference type="ChEBI" id="CHEBI:57783"/>
    </ligand>
</feature>
<dbReference type="InterPro" id="IPR003821">
    <property type="entry name" value="DXP_reductoisomerase"/>
</dbReference>
<feature type="binding site" evidence="9">
    <location>
        <position position="148"/>
    </location>
    <ligand>
        <name>1-deoxy-D-xylulose 5-phosphate</name>
        <dbReference type="ChEBI" id="CHEBI:57792"/>
    </ligand>
</feature>
<keyword evidence="9" id="KW-0460">Magnesium</keyword>
<dbReference type="InterPro" id="IPR013512">
    <property type="entry name" value="DXP_reductoisomerase_N"/>
</dbReference>
<feature type="domain" description="1-deoxy-D-xylulose 5-phosphate reductoisomerase N-terminal" evidence="10">
    <location>
        <begin position="5"/>
        <end position="129"/>
    </location>
</feature>
<dbReference type="SUPFAM" id="SSF55347">
    <property type="entry name" value="Glyceraldehyde-3-phosphate dehydrogenase-like, C-terminal domain"/>
    <property type="match status" value="1"/>
</dbReference>
<evidence type="ECO:0000259" key="11">
    <source>
        <dbReference type="Pfam" id="PF08436"/>
    </source>
</evidence>
<dbReference type="SUPFAM" id="SSF69055">
    <property type="entry name" value="1-deoxy-D-xylulose-5-phosphate reductoisomerase, C-terminal domain"/>
    <property type="match status" value="1"/>
</dbReference>
<feature type="binding site" evidence="9">
    <location>
        <position position="122"/>
    </location>
    <ligand>
        <name>1-deoxy-D-xylulose 5-phosphate</name>
        <dbReference type="ChEBI" id="CHEBI:57792"/>
    </ligand>
</feature>
<dbReference type="NCBIfam" id="TIGR00243">
    <property type="entry name" value="Dxr"/>
    <property type="match status" value="1"/>
</dbReference>
<dbReference type="UniPathway" id="UPA00056">
    <property type="reaction ID" value="UER00092"/>
</dbReference>
<feature type="binding site" evidence="9">
    <location>
        <position position="149"/>
    </location>
    <ligand>
        <name>1-deoxy-D-xylulose 5-phosphate</name>
        <dbReference type="ChEBI" id="CHEBI:57792"/>
    </ligand>
</feature>
<sequence length="382" mass="42156">MTKRISLLGATGSIGIQTLDIIKEHPNQFQLVSFSAGKNIEETRKILKQFPVEVVSVSLEEDARQLQTEFPKVQVFFGDEGLVQVAANTNADVLVNAVLGSVGLNPTLEAIKKGITIALANKETLVTAGHLVMKAAKENNVPILPVDSEHSALFQAMNGERKSEISKIIITASGGSFRDRSREELRNVTVKDALNHPNWSMGAKITIDSATMMNKGLEVIEAHVLFDTSYDDIEVLLHRESIIHSMVEFQDTSIIAQLGTPDMRVPIQYALSYPNRLDRSNAKRLNLVEIGKLHFEEMDYTRYHALKLAIDAGRAGGTMTTVLNAANEAAVALFLQEKIAFLTIDELIERAMNEHVNISSPDLETILTVDANTRKNVQNMIK</sequence>
<dbReference type="Gene3D" id="1.10.1740.10">
    <property type="match status" value="1"/>
</dbReference>
<comment type="catalytic activity">
    <reaction evidence="8">
        <text>2-C-methyl-D-erythritol 4-phosphate + NADP(+) = 1-deoxy-D-xylulose 5-phosphate + NADPH + H(+)</text>
        <dbReference type="Rhea" id="RHEA:13717"/>
        <dbReference type="ChEBI" id="CHEBI:15378"/>
        <dbReference type="ChEBI" id="CHEBI:57783"/>
        <dbReference type="ChEBI" id="CHEBI:57792"/>
        <dbReference type="ChEBI" id="CHEBI:58262"/>
        <dbReference type="ChEBI" id="CHEBI:58349"/>
        <dbReference type="EC" id="1.1.1.267"/>
    </reaction>
    <physiologicalReaction direction="right-to-left" evidence="8">
        <dbReference type="Rhea" id="RHEA:13719"/>
    </physiologicalReaction>
</comment>
<dbReference type="SUPFAM" id="SSF51735">
    <property type="entry name" value="NAD(P)-binding Rossmann-fold domains"/>
    <property type="match status" value="1"/>
</dbReference>
<dbReference type="OrthoDB" id="9806546at2"/>
<feature type="binding site" evidence="9">
    <location>
        <position position="147"/>
    </location>
    <ligand>
        <name>Mn(2+)</name>
        <dbReference type="ChEBI" id="CHEBI:29035"/>
    </ligand>
</feature>
<dbReference type="Pfam" id="PF13288">
    <property type="entry name" value="DXPR_C"/>
    <property type="match status" value="1"/>
</dbReference>
<feature type="binding site" evidence="9">
    <location>
        <position position="12"/>
    </location>
    <ligand>
        <name>NADPH</name>
        <dbReference type="ChEBI" id="CHEBI:57783"/>
    </ligand>
</feature>
<dbReference type="EMBL" id="VDGI01000003">
    <property type="protein sequence ID" value="TQR20954.1"/>
    <property type="molecule type" value="Genomic_DNA"/>
</dbReference>
<dbReference type="FunFam" id="3.40.50.720:FF:000045">
    <property type="entry name" value="1-deoxy-D-xylulose 5-phosphate reductoisomerase"/>
    <property type="match status" value="1"/>
</dbReference>
<proteinExistence type="inferred from homology"/>
<comment type="function">
    <text evidence="9">Catalyzes the NADPH-dependent rearrangement and reduction of 1-deoxy-D-xylulose-5-phosphate (DXP) to 2-C-methyl-D-erythritol 4-phosphate (MEP).</text>
</comment>
<feature type="binding site" evidence="9">
    <location>
        <position position="121"/>
    </location>
    <ligand>
        <name>NADPH</name>
        <dbReference type="ChEBI" id="CHEBI:57783"/>
    </ligand>
</feature>
<feature type="binding site" evidence="9">
    <location>
        <position position="173"/>
    </location>
    <ligand>
        <name>1-deoxy-D-xylulose 5-phosphate</name>
        <dbReference type="ChEBI" id="CHEBI:57792"/>
    </ligand>
</feature>
<evidence type="ECO:0000259" key="12">
    <source>
        <dbReference type="Pfam" id="PF13288"/>
    </source>
</evidence>
<comment type="pathway">
    <text evidence="1 9">Isoprenoid biosynthesis; isopentenyl diphosphate biosynthesis via DXP pathway; isopentenyl diphosphate from 1-deoxy-D-xylulose 5-phosphate: step 1/6.</text>
</comment>
<dbReference type="PANTHER" id="PTHR30525:SF0">
    <property type="entry name" value="1-DEOXY-D-XYLULOSE 5-PHOSPHATE REDUCTOISOMERASE, CHLOROPLASTIC"/>
    <property type="match status" value="1"/>
</dbReference>
<comment type="cofactor">
    <cofactor evidence="9">
        <name>Mg(2+)</name>
        <dbReference type="ChEBI" id="CHEBI:18420"/>
    </cofactor>
    <cofactor evidence="9">
        <name>Mn(2+)</name>
        <dbReference type="ChEBI" id="CHEBI:29035"/>
    </cofactor>
</comment>
<evidence type="ECO:0000256" key="4">
    <source>
        <dbReference type="ARBA" id="ARBA00022857"/>
    </source>
</evidence>
<dbReference type="Proteomes" id="UP000316626">
    <property type="component" value="Unassembled WGS sequence"/>
</dbReference>
<feature type="binding site" evidence="9">
    <location>
        <position position="38"/>
    </location>
    <ligand>
        <name>NADPH</name>
        <dbReference type="ChEBI" id="CHEBI:57783"/>
    </ligand>
</feature>
<feature type="binding site" evidence="9">
    <location>
        <position position="11"/>
    </location>
    <ligand>
        <name>NADPH</name>
        <dbReference type="ChEBI" id="CHEBI:57783"/>
    </ligand>
</feature>